<evidence type="ECO:0000313" key="3">
    <source>
        <dbReference type="Proteomes" id="UP000007129"/>
    </source>
</evidence>
<sequence length="489" mass="54643">MLANQQDLQSKLPSPDYKLDVMPSPSRNMHAILSWVVDAKHNHPMTPFGNGNTNDQAHESKNNTQVGLFKNLVLSTTVKMGGMTPSPRNLQSTLHARMPNSDNNRESSAAPTGVAAESTTPLGIPTHAHNISESSTLVDDSKETPPEDNRDATHIAELQTKITSLTAQLSSSEWAHNINQKKIATLLSQLSDSKNLILHQQEQLDNVKRAHRQQRIMVGTLEHDVKICHTEIKALPETNGNGKLSTFLHSQRSDITKQAESRYHHELAALRIENTVLRAQNDRTRHCEQETARNADQLTAAVRDQADRPDRAEAFANRAHAQNTRDWRSRCEHVHGEGEKEYVRAEHYKSAYERLLARSRDRGLAADEGEFRDRDAGSRIVSRVAHRINEKLKSVIEVVRGADATGAADSGLQAPSAAIFEPLLLELETDRGVEDRRQRHFEAGQELARKIAVQLEILGMDATEEQVMRAVRREDEAARSRKGRADISL</sequence>
<feature type="compositionally biased region" description="Polar residues" evidence="1">
    <location>
        <begin position="129"/>
        <end position="138"/>
    </location>
</feature>
<dbReference type="VEuPathDB" id="FungiDB:MPH_07024"/>
<feature type="region of interest" description="Disordered" evidence="1">
    <location>
        <begin position="1"/>
        <end position="23"/>
    </location>
</feature>
<feature type="compositionally biased region" description="Basic and acidic residues" evidence="1">
    <location>
        <begin position="139"/>
        <end position="149"/>
    </location>
</feature>
<dbReference type="HOGENOM" id="CLU_557850_0_0_1"/>
<dbReference type="EMBL" id="AHHD01000293">
    <property type="protein sequence ID" value="EKG15589.1"/>
    <property type="molecule type" value="Genomic_DNA"/>
</dbReference>
<feature type="compositionally biased region" description="Polar residues" evidence="1">
    <location>
        <begin position="1"/>
        <end position="12"/>
    </location>
</feature>
<dbReference type="AlphaFoldDB" id="K2RZI1"/>
<dbReference type="Proteomes" id="UP000007129">
    <property type="component" value="Unassembled WGS sequence"/>
</dbReference>
<evidence type="ECO:0000256" key="1">
    <source>
        <dbReference type="SAM" id="MobiDB-lite"/>
    </source>
</evidence>
<feature type="compositionally biased region" description="Polar residues" evidence="1">
    <location>
        <begin position="86"/>
        <end position="110"/>
    </location>
</feature>
<feature type="region of interest" description="Disordered" evidence="1">
    <location>
        <begin position="80"/>
        <end position="149"/>
    </location>
</feature>
<dbReference type="InParanoid" id="K2RZI1"/>
<comment type="caution">
    <text evidence="2">The sequence shown here is derived from an EMBL/GenBank/DDBJ whole genome shotgun (WGS) entry which is preliminary data.</text>
</comment>
<accession>K2RZI1</accession>
<reference evidence="2 3" key="1">
    <citation type="journal article" date="2012" name="BMC Genomics">
        <title>Tools to kill: Genome of one of the most destructive plant pathogenic fungi Macrophomina phaseolina.</title>
        <authorList>
            <person name="Islam M.S."/>
            <person name="Haque M.S."/>
            <person name="Islam M.M."/>
            <person name="Emdad E.M."/>
            <person name="Halim A."/>
            <person name="Hossen Q.M.M."/>
            <person name="Hossain M.Z."/>
            <person name="Ahmed B."/>
            <person name="Rahim S."/>
            <person name="Rahman M.S."/>
            <person name="Alam M.M."/>
            <person name="Hou S."/>
            <person name="Wan X."/>
            <person name="Saito J.A."/>
            <person name="Alam M."/>
        </authorList>
    </citation>
    <scope>NUCLEOTIDE SEQUENCE [LARGE SCALE GENOMIC DNA]</scope>
    <source>
        <strain evidence="2 3">MS6</strain>
    </source>
</reference>
<proteinExistence type="predicted"/>
<evidence type="ECO:0000313" key="2">
    <source>
        <dbReference type="EMBL" id="EKG15589.1"/>
    </source>
</evidence>
<protein>
    <submittedName>
        <fullName evidence="2">Uncharacterized protein</fullName>
    </submittedName>
</protein>
<name>K2RZI1_MACPH</name>
<gene>
    <name evidence="2" type="ORF">MPH_07024</name>
</gene>
<organism evidence="2 3">
    <name type="scientific">Macrophomina phaseolina (strain MS6)</name>
    <name type="common">Charcoal rot fungus</name>
    <dbReference type="NCBI Taxonomy" id="1126212"/>
    <lineage>
        <taxon>Eukaryota</taxon>
        <taxon>Fungi</taxon>
        <taxon>Dikarya</taxon>
        <taxon>Ascomycota</taxon>
        <taxon>Pezizomycotina</taxon>
        <taxon>Dothideomycetes</taxon>
        <taxon>Dothideomycetes incertae sedis</taxon>
        <taxon>Botryosphaeriales</taxon>
        <taxon>Botryosphaeriaceae</taxon>
        <taxon>Macrophomina</taxon>
    </lineage>
</organism>